<dbReference type="Pfam" id="PF05402">
    <property type="entry name" value="PqqD"/>
    <property type="match status" value="1"/>
</dbReference>
<name>A0ABU8V860_9BURK</name>
<gene>
    <name evidence="1" type="ORF">WKW77_01660</name>
</gene>
<evidence type="ECO:0000313" key="2">
    <source>
        <dbReference type="Proteomes" id="UP001365846"/>
    </source>
</evidence>
<dbReference type="EMBL" id="JBBKZU010000001">
    <property type="protein sequence ID" value="MEJ8809755.1"/>
    <property type="molecule type" value="Genomic_DNA"/>
</dbReference>
<protein>
    <submittedName>
        <fullName evidence="1">PqqD family protein</fullName>
    </submittedName>
</protein>
<dbReference type="InterPro" id="IPR008792">
    <property type="entry name" value="PQQD"/>
</dbReference>
<dbReference type="Proteomes" id="UP001365846">
    <property type="component" value="Unassembled WGS sequence"/>
</dbReference>
<accession>A0ABU8V860</accession>
<organism evidence="1 2">
    <name type="scientific">Variovorax ureilyticus</name>
    <dbReference type="NCBI Taxonomy" id="1836198"/>
    <lineage>
        <taxon>Bacteria</taxon>
        <taxon>Pseudomonadati</taxon>
        <taxon>Pseudomonadota</taxon>
        <taxon>Betaproteobacteria</taxon>
        <taxon>Burkholderiales</taxon>
        <taxon>Comamonadaceae</taxon>
        <taxon>Variovorax</taxon>
    </lineage>
</organism>
<proteinExistence type="predicted"/>
<reference evidence="1 2" key="1">
    <citation type="submission" date="2024-03" db="EMBL/GenBank/DDBJ databases">
        <title>Novel species of the genus Variovorax.</title>
        <authorList>
            <person name="Liu Q."/>
            <person name="Xin Y.-H."/>
        </authorList>
    </citation>
    <scope>NUCLEOTIDE SEQUENCE [LARGE SCALE GENOMIC DNA]</scope>
    <source>
        <strain evidence="1 2">KACC 18899</strain>
    </source>
</reference>
<keyword evidence="2" id="KW-1185">Reference proteome</keyword>
<evidence type="ECO:0000313" key="1">
    <source>
        <dbReference type="EMBL" id="MEJ8809755.1"/>
    </source>
</evidence>
<sequence>MSSLSACYRRAPDLRVRPVPELGYCLVFTPDRPKLYTLNAAAWLLLELCDGQDRDALEADFREVYAEQGAGAGDAPDVRFIIEDLEGKGILLRQPTEKEAS</sequence>
<dbReference type="RefSeq" id="WP_340355087.1">
    <property type="nucleotide sequence ID" value="NZ_JBBKZU010000001.1"/>
</dbReference>
<comment type="caution">
    <text evidence="1">The sequence shown here is derived from an EMBL/GenBank/DDBJ whole genome shotgun (WGS) entry which is preliminary data.</text>
</comment>